<sequence length="85" mass="9354">MSSRVDITHHASVSTMRHVTALGLLPQLECWVYGPQPTDHVMFLCATCPYTASAVPKSETGNGKLTIYTEFPGAEAARHRRSIRP</sequence>
<reference evidence="1" key="2">
    <citation type="journal article" date="2020" name="Nat. Commun.">
        <title>Large-scale genome sequencing of mycorrhizal fungi provides insights into the early evolution of symbiotic traits.</title>
        <authorList>
            <person name="Miyauchi S."/>
            <person name="Kiss E."/>
            <person name="Kuo A."/>
            <person name="Drula E."/>
            <person name="Kohler A."/>
            <person name="Sanchez-Garcia M."/>
            <person name="Morin E."/>
            <person name="Andreopoulos B."/>
            <person name="Barry K.W."/>
            <person name="Bonito G."/>
            <person name="Buee M."/>
            <person name="Carver A."/>
            <person name="Chen C."/>
            <person name="Cichocki N."/>
            <person name="Clum A."/>
            <person name="Culley D."/>
            <person name="Crous P.W."/>
            <person name="Fauchery L."/>
            <person name="Girlanda M."/>
            <person name="Hayes R.D."/>
            <person name="Keri Z."/>
            <person name="LaButti K."/>
            <person name="Lipzen A."/>
            <person name="Lombard V."/>
            <person name="Magnuson J."/>
            <person name="Maillard F."/>
            <person name="Murat C."/>
            <person name="Nolan M."/>
            <person name="Ohm R.A."/>
            <person name="Pangilinan J."/>
            <person name="Pereira M.F."/>
            <person name="Perotto S."/>
            <person name="Peter M."/>
            <person name="Pfister S."/>
            <person name="Riley R."/>
            <person name="Sitrit Y."/>
            <person name="Stielow J.B."/>
            <person name="Szollosi G."/>
            <person name="Zifcakova L."/>
            <person name="Stursova M."/>
            <person name="Spatafora J.W."/>
            <person name="Tedersoo L."/>
            <person name="Vaario L.M."/>
            <person name="Yamada A."/>
            <person name="Yan M."/>
            <person name="Wang P."/>
            <person name="Xu J."/>
            <person name="Bruns T."/>
            <person name="Baldrian P."/>
            <person name="Vilgalys R."/>
            <person name="Dunand C."/>
            <person name="Henrissat B."/>
            <person name="Grigoriev I.V."/>
            <person name="Hibbett D."/>
            <person name="Nagy L.G."/>
            <person name="Martin F.M."/>
        </authorList>
    </citation>
    <scope>NUCLEOTIDE SEQUENCE</scope>
    <source>
        <strain evidence="1">P2</strain>
    </source>
</reference>
<dbReference type="Proteomes" id="UP000886501">
    <property type="component" value="Unassembled WGS sequence"/>
</dbReference>
<comment type="caution">
    <text evidence="1">The sequence shown here is derived from an EMBL/GenBank/DDBJ whole genome shotgun (WGS) entry which is preliminary data.</text>
</comment>
<accession>A0ACB6Z199</accession>
<proteinExistence type="predicted"/>
<reference evidence="1" key="1">
    <citation type="submission" date="2019-10" db="EMBL/GenBank/DDBJ databases">
        <authorList>
            <consortium name="DOE Joint Genome Institute"/>
            <person name="Kuo A."/>
            <person name="Miyauchi S."/>
            <person name="Kiss E."/>
            <person name="Drula E."/>
            <person name="Kohler A."/>
            <person name="Sanchez-Garcia M."/>
            <person name="Andreopoulos B."/>
            <person name="Barry K.W."/>
            <person name="Bonito G."/>
            <person name="Buee M."/>
            <person name="Carver A."/>
            <person name="Chen C."/>
            <person name="Cichocki N."/>
            <person name="Clum A."/>
            <person name="Culley D."/>
            <person name="Crous P.W."/>
            <person name="Fauchery L."/>
            <person name="Girlanda M."/>
            <person name="Hayes R."/>
            <person name="Keri Z."/>
            <person name="Labutti K."/>
            <person name="Lipzen A."/>
            <person name="Lombard V."/>
            <person name="Magnuson J."/>
            <person name="Maillard F."/>
            <person name="Morin E."/>
            <person name="Murat C."/>
            <person name="Nolan M."/>
            <person name="Ohm R."/>
            <person name="Pangilinan J."/>
            <person name="Pereira M."/>
            <person name="Perotto S."/>
            <person name="Peter M."/>
            <person name="Riley R."/>
            <person name="Sitrit Y."/>
            <person name="Stielow B."/>
            <person name="Szollosi G."/>
            <person name="Zifcakova L."/>
            <person name="Stursova M."/>
            <person name="Spatafora J.W."/>
            <person name="Tedersoo L."/>
            <person name="Vaario L.-M."/>
            <person name="Yamada A."/>
            <person name="Yan M."/>
            <person name="Wang P."/>
            <person name="Xu J."/>
            <person name="Bruns T."/>
            <person name="Baldrian P."/>
            <person name="Vilgalys R."/>
            <person name="Henrissat B."/>
            <person name="Grigoriev I.V."/>
            <person name="Hibbett D."/>
            <person name="Nagy L.G."/>
            <person name="Martin F.M."/>
        </authorList>
    </citation>
    <scope>NUCLEOTIDE SEQUENCE</scope>
    <source>
        <strain evidence="1">P2</strain>
    </source>
</reference>
<evidence type="ECO:0000313" key="2">
    <source>
        <dbReference type="Proteomes" id="UP000886501"/>
    </source>
</evidence>
<organism evidence="1 2">
    <name type="scientific">Thelephora ganbajun</name>
    <name type="common">Ganba fungus</name>
    <dbReference type="NCBI Taxonomy" id="370292"/>
    <lineage>
        <taxon>Eukaryota</taxon>
        <taxon>Fungi</taxon>
        <taxon>Dikarya</taxon>
        <taxon>Basidiomycota</taxon>
        <taxon>Agaricomycotina</taxon>
        <taxon>Agaricomycetes</taxon>
        <taxon>Thelephorales</taxon>
        <taxon>Thelephoraceae</taxon>
        <taxon>Thelephora</taxon>
    </lineage>
</organism>
<dbReference type="EMBL" id="MU118253">
    <property type="protein sequence ID" value="KAF9643264.1"/>
    <property type="molecule type" value="Genomic_DNA"/>
</dbReference>
<evidence type="ECO:0000313" key="1">
    <source>
        <dbReference type="EMBL" id="KAF9643264.1"/>
    </source>
</evidence>
<gene>
    <name evidence="1" type="ORF">BDM02DRAFT_1544963</name>
</gene>
<name>A0ACB6Z199_THEGA</name>
<keyword evidence="2" id="KW-1185">Reference proteome</keyword>
<protein>
    <submittedName>
        <fullName evidence="1">Uncharacterized protein</fullName>
    </submittedName>
</protein>